<accession>A0A6M3IZE0</accession>
<evidence type="ECO:0000313" key="2">
    <source>
        <dbReference type="EMBL" id="QJA62405.1"/>
    </source>
</evidence>
<dbReference type="EMBL" id="MT141470">
    <property type="protein sequence ID" value="QJA62405.1"/>
    <property type="molecule type" value="Genomic_DNA"/>
</dbReference>
<reference evidence="2" key="1">
    <citation type="submission" date="2020-03" db="EMBL/GenBank/DDBJ databases">
        <title>The deep terrestrial virosphere.</title>
        <authorList>
            <person name="Holmfeldt K."/>
            <person name="Nilsson E."/>
            <person name="Simone D."/>
            <person name="Lopez-Fernandez M."/>
            <person name="Wu X."/>
            <person name="de Brujin I."/>
            <person name="Lundin D."/>
            <person name="Andersson A."/>
            <person name="Bertilsson S."/>
            <person name="Dopson M."/>
        </authorList>
    </citation>
    <scope>NUCLEOTIDE SEQUENCE</scope>
    <source>
        <strain evidence="3">MM415A00408</strain>
        <strain evidence="2">MM415B00786</strain>
    </source>
</reference>
<organism evidence="2">
    <name type="scientific">viral metagenome</name>
    <dbReference type="NCBI Taxonomy" id="1070528"/>
    <lineage>
        <taxon>unclassified sequences</taxon>
        <taxon>metagenomes</taxon>
        <taxon>organismal metagenomes</taxon>
    </lineage>
</organism>
<name>A0A6M3IZE0_9ZZZZ</name>
<evidence type="ECO:0000256" key="1">
    <source>
        <dbReference type="SAM" id="MobiDB-lite"/>
    </source>
</evidence>
<proteinExistence type="predicted"/>
<feature type="region of interest" description="Disordered" evidence="1">
    <location>
        <begin position="157"/>
        <end position="183"/>
    </location>
</feature>
<gene>
    <name evidence="3" type="ORF">MM415A00408_0019</name>
    <name evidence="2" type="ORF">MM415B00786_0019</name>
</gene>
<evidence type="ECO:0000313" key="3">
    <source>
        <dbReference type="EMBL" id="QJA82426.1"/>
    </source>
</evidence>
<feature type="compositionally biased region" description="Acidic residues" evidence="1">
    <location>
        <begin position="159"/>
        <end position="173"/>
    </location>
</feature>
<dbReference type="AlphaFoldDB" id="A0A6M3IZE0"/>
<sequence>MSEQEQVIKITYRKIIDLAFTGDPRIPSKLAILERKPLPRKISFWVGRVMDKFDDELRGYNRQQAKLIEDNIVRDDKGNKVKAQEFPDGRVQWKIDPEKRQIHDEAIDALLNTEIDIHVYRMKIKLSWIRDFKTTPDGKQIPSRRVSPEMIRTLLPIADIEDDLPDSDNEPEELDKAMAQPQP</sequence>
<dbReference type="EMBL" id="MT142487">
    <property type="protein sequence ID" value="QJA82426.1"/>
    <property type="molecule type" value="Genomic_DNA"/>
</dbReference>
<protein>
    <submittedName>
        <fullName evidence="2">Uncharacterized protein</fullName>
    </submittedName>
</protein>